<dbReference type="Pfam" id="PF14966">
    <property type="entry name" value="DNA_repr_REX1B"/>
    <property type="match status" value="1"/>
</dbReference>
<reference evidence="2" key="1">
    <citation type="submission" date="2021-01" db="EMBL/GenBank/DDBJ databases">
        <authorList>
            <person name="Corre E."/>
            <person name="Pelletier E."/>
            <person name="Niang G."/>
            <person name="Scheremetjew M."/>
            <person name="Finn R."/>
            <person name="Kale V."/>
            <person name="Holt S."/>
            <person name="Cochrane G."/>
            <person name="Meng A."/>
            <person name="Brown T."/>
            <person name="Cohen L."/>
        </authorList>
    </citation>
    <scope>NUCLEOTIDE SEQUENCE</scope>
    <source>
        <strain evidence="2">RCC1537</strain>
    </source>
</reference>
<evidence type="ECO:0000313" key="2">
    <source>
        <dbReference type="EMBL" id="CAD8276356.1"/>
    </source>
</evidence>
<feature type="coiled-coil region" evidence="1">
    <location>
        <begin position="164"/>
        <end position="191"/>
    </location>
</feature>
<protein>
    <submittedName>
        <fullName evidence="2">Uncharacterized protein</fullName>
    </submittedName>
</protein>
<accession>A0A7R9YNE9</accession>
<dbReference type="AlphaFoldDB" id="A0A7R9YNE9"/>
<dbReference type="EMBL" id="HBEB01016592">
    <property type="protein sequence ID" value="CAD8276356.1"/>
    <property type="molecule type" value="Transcribed_RNA"/>
</dbReference>
<keyword evidence="1" id="KW-0175">Coiled coil</keyword>
<sequence length="201" mass="21344">MGDPVVPRMSMARAAVALAVPSTPGEPNALAPPKKWELRDEFAPKVDTSAIAGMGAARLVDAYLNGVCADRVVLHRELTGGFEVAVTLADADAWRAVMETISRHFRALDETAVAIQAELKSRAGGAGAAALVGTANAQEARRVQLSVELLSARQRMASLGYEGADDDKRRADEAERALAALTAELNETFSELRCEVDDLAE</sequence>
<evidence type="ECO:0000256" key="1">
    <source>
        <dbReference type="SAM" id="Coils"/>
    </source>
</evidence>
<dbReference type="EMBL" id="JAGTXO010000005">
    <property type="protein sequence ID" value="KAG8467667.1"/>
    <property type="molecule type" value="Genomic_DNA"/>
</dbReference>
<name>A0A7R9YNE9_DIALT</name>
<proteinExistence type="predicted"/>
<evidence type="ECO:0000313" key="3">
    <source>
        <dbReference type="EMBL" id="KAG8467667.1"/>
    </source>
</evidence>
<keyword evidence="4" id="KW-1185">Reference proteome</keyword>
<dbReference type="InterPro" id="IPR039491">
    <property type="entry name" value="REX1-B"/>
</dbReference>
<evidence type="ECO:0000313" key="4">
    <source>
        <dbReference type="Proteomes" id="UP000751190"/>
    </source>
</evidence>
<dbReference type="Proteomes" id="UP000751190">
    <property type="component" value="Unassembled WGS sequence"/>
</dbReference>
<organism evidence="2">
    <name type="scientific">Diacronema lutheri</name>
    <name type="common">Unicellular marine alga</name>
    <name type="synonym">Monochrysis lutheri</name>
    <dbReference type="NCBI Taxonomy" id="2081491"/>
    <lineage>
        <taxon>Eukaryota</taxon>
        <taxon>Haptista</taxon>
        <taxon>Haptophyta</taxon>
        <taxon>Pavlovophyceae</taxon>
        <taxon>Pavlovales</taxon>
        <taxon>Pavlovaceae</taxon>
        <taxon>Diacronema</taxon>
    </lineage>
</organism>
<gene>
    <name evidence="3" type="ORF">KFE25_006719</name>
    <name evidence="2" type="ORF">PLUT1463_LOCUS10672</name>
</gene>
<reference evidence="3" key="2">
    <citation type="submission" date="2021-05" db="EMBL/GenBank/DDBJ databases">
        <title>The genome of the haptophyte Pavlova lutheri (Diacronema luteri, Pavlovales) - a model for lipid biosynthesis in eukaryotic algae.</title>
        <authorList>
            <person name="Hulatt C.J."/>
            <person name="Posewitz M.C."/>
        </authorList>
    </citation>
    <scope>NUCLEOTIDE SEQUENCE</scope>
    <source>
        <strain evidence="3">NIVA-4/92</strain>
    </source>
</reference>